<evidence type="ECO:0000256" key="1">
    <source>
        <dbReference type="SAM" id="MobiDB-lite"/>
    </source>
</evidence>
<feature type="region of interest" description="Disordered" evidence="1">
    <location>
        <begin position="110"/>
        <end position="177"/>
    </location>
</feature>
<comment type="caution">
    <text evidence="2">The sequence shown here is derived from an EMBL/GenBank/DDBJ whole genome shotgun (WGS) entry which is preliminary data.</text>
</comment>
<evidence type="ECO:0000313" key="2">
    <source>
        <dbReference type="EMBL" id="KAH7131435.1"/>
    </source>
</evidence>
<sequence>MKTRLSPCKLALLSGALNRRLGLKQAALRGTRPEELCDSSCSPLTWKLKYLTNLTEVASKLLRIPIEETRLNGTAEARDRHLRGAEAANQNREGPHLFTRTSALCHHGTISTEPPRRQNLQSGIASPSWSRASVWPGKPSKPPIGGDMEMVPTHLATATKRAARPTGEGRSTTGRPF</sequence>
<dbReference type="AlphaFoldDB" id="A0A9P9IUD9"/>
<keyword evidence="3" id="KW-1185">Reference proteome</keyword>
<evidence type="ECO:0000313" key="3">
    <source>
        <dbReference type="Proteomes" id="UP000717696"/>
    </source>
</evidence>
<accession>A0A9P9IUD9</accession>
<gene>
    <name evidence="2" type="ORF">B0J13DRAFT_104561</name>
</gene>
<protein>
    <submittedName>
        <fullName evidence="2">Uncharacterized protein</fullName>
    </submittedName>
</protein>
<reference evidence="2" key="1">
    <citation type="journal article" date="2021" name="Nat. Commun.">
        <title>Genetic determinants of endophytism in the Arabidopsis root mycobiome.</title>
        <authorList>
            <person name="Mesny F."/>
            <person name="Miyauchi S."/>
            <person name="Thiergart T."/>
            <person name="Pickel B."/>
            <person name="Atanasova L."/>
            <person name="Karlsson M."/>
            <person name="Huettel B."/>
            <person name="Barry K.W."/>
            <person name="Haridas S."/>
            <person name="Chen C."/>
            <person name="Bauer D."/>
            <person name="Andreopoulos W."/>
            <person name="Pangilinan J."/>
            <person name="LaButti K."/>
            <person name="Riley R."/>
            <person name="Lipzen A."/>
            <person name="Clum A."/>
            <person name="Drula E."/>
            <person name="Henrissat B."/>
            <person name="Kohler A."/>
            <person name="Grigoriev I.V."/>
            <person name="Martin F.M."/>
            <person name="Hacquard S."/>
        </authorList>
    </citation>
    <scope>NUCLEOTIDE SEQUENCE</scope>
    <source>
        <strain evidence="2">MPI-CAGE-AT-0021</strain>
    </source>
</reference>
<feature type="compositionally biased region" description="Polar residues" evidence="1">
    <location>
        <begin position="118"/>
        <end position="131"/>
    </location>
</feature>
<dbReference type="EMBL" id="JAGMUU010000019">
    <property type="protein sequence ID" value="KAH7131435.1"/>
    <property type="molecule type" value="Genomic_DNA"/>
</dbReference>
<name>A0A9P9IUD9_9HYPO</name>
<proteinExistence type="predicted"/>
<dbReference type="Proteomes" id="UP000717696">
    <property type="component" value="Unassembled WGS sequence"/>
</dbReference>
<organism evidence="2 3">
    <name type="scientific">Dactylonectria estremocensis</name>
    <dbReference type="NCBI Taxonomy" id="1079267"/>
    <lineage>
        <taxon>Eukaryota</taxon>
        <taxon>Fungi</taxon>
        <taxon>Dikarya</taxon>
        <taxon>Ascomycota</taxon>
        <taxon>Pezizomycotina</taxon>
        <taxon>Sordariomycetes</taxon>
        <taxon>Hypocreomycetidae</taxon>
        <taxon>Hypocreales</taxon>
        <taxon>Nectriaceae</taxon>
        <taxon>Dactylonectria</taxon>
    </lineage>
</organism>